<evidence type="ECO:0000256" key="1">
    <source>
        <dbReference type="SAM" id="MobiDB-lite"/>
    </source>
</evidence>
<accession>A0A1X1ZQC4</accession>
<keyword evidence="3" id="KW-1185">Reference proteome</keyword>
<dbReference type="STRING" id="153971.AWC19_06745"/>
<evidence type="ECO:0000313" key="2">
    <source>
        <dbReference type="EMBL" id="ORW25576.1"/>
    </source>
</evidence>
<organism evidence="2 3">
    <name type="scientific">Mycobacterium palustre</name>
    <dbReference type="NCBI Taxonomy" id="153971"/>
    <lineage>
        <taxon>Bacteria</taxon>
        <taxon>Bacillati</taxon>
        <taxon>Actinomycetota</taxon>
        <taxon>Actinomycetes</taxon>
        <taxon>Mycobacteriales</taxon>
        <taxon>Mycobacteriaceae</taxon>
        <taxon>Mycobacterium</taxon>
        <taxon>Mycobacterium simiae complex</taxon>
    </lineage>
</organism>
<feature type="region of interest" description="Disordered" evidence="1">
    <location>
        <begin position="37"/>
        <end position="60"/>
    </location>
</feature>
<evidence type="ECO:0000313" key="3">
    <source>
        <dbReference type="Proteomes" id="UP000193529"/>
    </source>
</evidence>
<dbReference type="AlphaFoldDB" id="A0A1X1ZQC4"/>
<proteinExistence type="predicted"/>
<dbReference type="EMBL" id="LQPJ01000096">
    <property type="protein sequence ID" value="ORW25576.1"/>
    <property type="molecule type" value="Genomic_DNA"/>
</dbReference>
<comment type="caution">
    <text evidence="2">The sequence shown here is derived from an EMBL/GenBank/DDBJ whole genome shotgun (WGS) entry which is preliminary data.</text>
</comment>
<name>A0A1X1ZQC4_9MYCO</name>
<gene>
    <name evidence="2" type="ORF">AWC19_06745</name>
</gene>
<reference evidence="2 3" key="1">
    <citation type="submission" date="2016-01" db="EMBL/GenBank/DDBJ databases">
        <title>The new phylogeny of the genus Mycobacterium.</title>
        <authorList>
            <person name="Tarcisio F."/>
            <person name="Conor M."/>
            <person name="Antonella G."/>
            <person name="Elisabetta G."/>
            <person name="Giulia F.S."/>
            <person name="Sara T."/>
            <person name="Anna F."/>
            <person name="Clotilde B."/>
            <person name="Roberto B."/>
            <person name="Veronica D.S."/>
            <person name="Fabio R."/>
            <person name="Monica P."/>
            <person name="Olivier J."/>
            <person name="Enrico T."/>
            <person name="Nicola S."/>
        </authorList>
    </citation>
    <scope>NUCLEOTIDE SEQUENCE [LARGE SCALE GENOMIC DNA]</scope>
    <source>
        <strain evidence="2 3">DSM 44572</strain>
    </source>
</reference>
<sequence>MADYLIALVADATAIRRIVTVSTTRRTPTVWQMVRQEALSGKGSHPLPEQAEAPHLSNPA</sequence>
<protein>
    <submittedName>
        <fullName evidence="2">Uncharacterized protein</fullName>
    </submittedName>
</protein>
<dbReference type="RefSeq" id="WP_245848904.1">
    <property type="nucleotide sequence ID" value="NZ_JACKRZ010000302.1"/>
</dbReference>
<dbReference type="Proteomes" id="UP000193529">
    <property type="component" value="Unassembled WGS sequence"/>
</dbReference>